<evidence type="ECO:0000313" key="2">
    <source>
        <dbReference type="Proteomes" id="UP000541154"/>
    </source>
</evidence>
<gene>
    <name evidence="1" type="ORF">ETB97_009555</name>
</gene>
<dbReference type="Proteomes" id="UP000541154">
    <property type="component" value="Unassembled WGS sequence"/>
</dbReference>
<organism evidence="1 2">
    <name type="scientific">Petromyces alliaceus</name>
    <name type="common">Aspergillus alliaceus</name>
    <dbReference type="NCBI Taxonomy" id="209559"/>
    <lineage>
        <taxon>Eukaryota</taxon>
        <taxon>Fungi</taxon>
        <taxon>Dikarya</taxon>
        <taxon>Ascomycota</taxon>
        <taxon>Pezizomycotina</taxon>
        <taxon>Eurotiomycetes</taxon>
        <taxon>Eurotiomycetidae</taxon>
        <taxon>Eurotiales</taxon>
        <taxon>Aspergillaceae</taxon>
        <taxon>Aspergillus</taxon>
        <taxon>Aspergillus subgen. Circumdati</taxon>
    </lineage>
</organism>
<keyword evidence="2" id="KW-1185">Reference proteome</keyword>
<dbReference type="AlphaFoldDB" id="A0A8H5ZRW6"/>
<name>A0A8H5ZRW6_PETAA</name>
<accession>A0A8H5ZRW6</accession>
<reference evidence="1 2" key="1">
    <citation type="submission" date="2019-04" db="EMBL/GenBank/DDBJ databases">
        <title>Aspergillus burnettii sp. nov., novel species from soil in southeast Queensland.</title>
        <authorList>
            <person name="Gilchrist C.L.M."/>
            <person name="Pitt J.I."/>
            <person name="Lange L."/>
            <person name="Lacey H.J."/>
            <person name="Vuong D."/>
            <person name="Midgley D.J."/>
            <person name="Greenfield P."/>
            <person name="Bradbury M."/>
            <person name="Lacey E."/>
            <person name="Busk P.K."/>
            <person name="Pilgaard B."/>
            <person name="Chooi Y.H."/>
            <person name="Piggott A.M."/>
        </authorList>
    </citation>
    <scope>NUCLEOTIDE SEQUENCE [LARGE SCALE GENOMIC DNA]</scope>
    <source>
        <strain evidence="1 2">FRR 5400</strain>
    </source>
</reference>
<comment type="caution">
    <text evidence="1">The sequence shown here is derived from an EMBL/GenBank/DDBJ whole genome shotgun (WGS) entry which is preliminary data.</text>
</comment>
<dbReference type="EMBL" id="SPNV01000466">
    <property type="protein sequence ID" value="KAF5855266.1"/>
    <property type="molecule type" value="Genomic_DNA"/>
</dbReference>
<protein>
    <submittedName>
        <fullName evidence="1">Uncharacterized protein</fullName>
    </submittedName>
</protein>
<evidence type="ECO:0000313" key="1">
    <source>
        <dbReference type="EMBL" id="KAF5855266.1"/>
    </source>
</evidence>
<sequence length="207" mass="21754">MHPGGCSCNLGKLAKVQAATTEKADQCADNIIKLNQQGAYKEAMAYGKACSCCGQSGKIFSIWDVCPNTIPSIIGADVWYEVLLKNNDWGQCGTSLEGVNCPADLEFTNQTKYHTPGKLPVNGTESLYNTGGVISTPVSGNISIWTMRDVLYPITAAATNKAVPTKSESGDKGATTTSAESKAGYQLGMSLWVTVGAISTAFLAIAI</sequence>
<proteinExistence type="predicted"/>